<dbReference type="PANTHER" id="PTHR48100">
    <property type="entry name" value="BROAD-SPECIFICITY PHOSPHATASE YOR283W-RELATED"/>
    <property type="match status" value="1"/>
</dbReference>
<feature type="binding site" evidence="3">
    <location>
        <position position="85"/>
    </location>
    <ligand>
        <name>substrate</name>
    </ligand>
</feature>
<evidence type="ECO:0000256" key="2">
    <source>
        <dbReference type="PIRSR" id="PIRSR613078-1"/>
    </source>
</evidence>
<feature type="active site" description="Tele-phosphohistidine intermediate" evidence="2">
    <location>
        <position position="35"/>
    </location>
</feature>
<dbReference type="PANTHER" id="PTHR48100:SF34">
    <property type="entry name" value="PHOSPHOGLYCERATE MUTASE-LIKE PROTEIN 4"/>
    <property type="match status" value="1"/>
</dbReference>
<dbReference type="GO" id="GO:0004619">
    <property type="term" value="F:phosphoglycerate mutase activity"/>
    <property type="evidence" value="ECO:0007669"/>
    <property type="project" value="UniProtKB-EC"/>
</dbReference>
<dbReference type="EC" id="5.4.2.12" evidence="4"/>
<evidence type="ECO:0000256" key="3">
    <source>
        <dbReference type="PIRSR" id="PIRSR613078-2"/>
    </source>
</evidence>
<evidence type="ECO:0000313" key="4">
    <source>
        <dbReference type="EMBL" id="MPA57794.1"/>
    </source>
</evidence>
<gene>
    <name evidence="4" type="ORF">Din_027235</name>
</gene>
<dbReference type="SUPFAM" id="SSF53254">
    <property type="entry name" value="Phosphoglycerate mutase-like"/>
    <property type="match status" value="1"/>
</dbReference>
<organism evidence="4">
    <name type="scientific">Davidia involucrata</name>
    <name type="common">Dove tree</name>
    <dbReference type="NCBI Taxonomy" id="16924"/>
    <lineage>
        <taxon>Eukaryota</taxon>
        <taxon>Viridiplantae</taxon>
        <taxon>Streptophyta</taxon>
        <taxon>Embryophyta</taxon>
        <taxon>Tracheophyta</taxon>
        <taxon>Spermatophyta</taxon>
        <taxon>Magnoliopsida</taxon>
        <taxon>eudicotyledons</taxon>
        <taxon>Gunneridae</taxon>
        <taxon>Pentapetalae</taxon>
        <taxon>asterids</taxon>
        <taxon>Cornales</taxon>
        <taxon>Nyssaceae</taxon>
        <taxon>Davidia</taxon>
    </lineage>
</organism>
<sequence>MADSNSRVLPQSDCNDDAKVDSVQPDYAEIIVIRHGETEWNATKKFQGQLDVELNEVGRQQAAAVGDRLSRETKVSVVYSSDLKRALATAEIIAHSCGRIEVIKDPDLRERHMGDLQGVVFHDAAKVSPKAYQAFSSRRTDQEIPGGGESLDQFYQRCTSSLQRIGTKHKGERVVVVTHGGVIEALYKRGSPSGRPGGVLNASFNIFHLFDGDSWTIKTWGDVSHLNQTGFLKSGFGGDRNSG</sequence>
<dbReference type="InterPro" id="IPR050275">
    <property type="entry name" value="PGM_Phosphatase"/>
</dbReference>
<dbReference type="AlphaFoldDB" id="A0A5B7AN45"/>
<protein>
    <submittedName>
        <fullName evidence="4">Putative phosphoglycerate mutase-like protein 4</fullName>
        <ecNumber evidence="4">5.4.2.12</ecNumber>
    </submittedName>
</protein>
<proteinExistence type="inferred from homology"/>
<dbReference type="PROSITE" id="PS00175">
    <property type="entry name" value="PG_MUTASE"/>
    <property type="match status" value="1"/>
</dbReference>
<name>A0A5B7AN45_DAVIN</name>
<dbReference type="Gene3D" id="3.40.50.1240">
    <property type="entry name" value="Phosphoglycerate mutase-like"/>
    <property type="match status" value="1"/>
</dbReference>
<dbReference type="InterPro" id="IPR001345">
    <property type="entry name" value="PG/BPGM_mutase_AS"/>
</dbReference>
<keyword evidence="4" id="KW-0413">Isomerase</keyword>
<dbReference type="Pfam" id="PF00300">
    <property type="entry name" value="His_Phos_1"/>
    <property type="match status" value="1"/>
</dbReference>
<evidence type="ECO:0000256" key="1">
    <source>
        <dbReference type="ARBA" id="ARBA00038362"/>
    </source>
</evidence>
<reference evidence="4" key="1">
    <citation type="submission" date="2019-08" db="EMBL/GenBank/DDBJ databases">
        <title>Reference gene set and small RNA set construction with multiple tissues from Davidia involucrata Baill.</title>
        <authorList>
            <person name="Yang H."/>
            <person name="Zhou C."/>
            <person name="Li G."/>
            <person name="Wang J."/>
            <person name="Gao P."/>
            <person name="Wang M."/>
            <person name="Wang R."/>
            <person name="Zhao Y."/>
        </authorList>
    </citation>
    <scope>NUCLEOTIDE SEQUENCE</scope>
    <source>
        <tissue evidence="4">Mixed with DoveR01_LX</tissue>
    </source>
</reference>
<dbReference type="SMART" id="SM00855">
    <property type="entry name" value="PGAM"/>
    <property type="match status" value="1"/>
</dbReference>
<feature type="active site" description="Proton donor/acceptor" evidence="2">
    <location>
        <position position="110"/>
    </location>
</feature>
<dbReference type="FunFam" id="3.40.50.1240:FF:000029">
    <property type="entry name" value="Phosphoglycerate mutase-like protein 4"/>
    <property type="match status" value="1"/>
</dbReference>
<dbReference type="InterPro" id="IPR013078">
    <property type="entry name" value="His_Pase_superF_clade-1"/>
</dbReference>
<dbReference type="InterPro" id="IPR029033">
    <property type="entry name" value="His_PPase_superfam"/>
</dbReference>
<accession>A0A5B7AN45</accession>
<dbReference type="GO" id="GO:0016791">
    <property type="term" value="F:phosphatase activity"/>
    <property type="evidence" value="ECO:0007669"/>
    <property type="project" value="TreeGrafter"/>
</dbReference>
<dbReference type="CDD" id="cd07067">
    <property type="entry name" value="HP_PGM_like"/>
    <property type="match status" value="1"/>
</dbReference>
<feature type="binding site" evidence="3">
    <location>
        <begin position="34"/>
        <end position="41"/>
    </location>
    <ligand>
        <name>substrate</name>
    </ligand>
</feature>
<comment type="similarity">
    <text evidence="1">Belongs to the phosphoglycerate mutase family.</text>
</comment>
<dbReference type="GO" id="GO:0005829">
    <property type="term" value="C:cytosol"/>
    <property type="evidence" value="ECO:0007669"/>
    <property type="project" value="TreeGrafter"/>
</dbReference>
<dbReference type="EMBL" id="GHES01027235">
    <property type="protein sequence ID" value="MPA57794.1"/>
    <property type="molecule type" value="Transcribed_RNA"/>
</dbReference>